<dbReference type="GO" id="GO:0008932">
    <property type="term" value="F:lytic endotransglycosylase activity"/>
    <property type="evidence" value="ECO:0007669"/>
    <property type="project" value="TreeGrafter"/>
</dbReference>
<name>A0AAE3HM62_9GAMM</name>
<dbReference type="Pfam" id="PF01464">
    <property type="entry name" value="SLT"/>
    <property type="match status" value="1"/>
</dbReference>
<accession>A0AAE3HM62</accession>
<dbReference type="PROSITE" id="PS00922">
    <property type="entry name" value="TRANSGLYCOSYLASE"/>
    <property type="match status" value="1"/>
</dbReference>
<reference evidence="5" key="1">
    <citation type="submission" date="2022-08" db="EMBL/GenBank/DDBJ databases">
        <title>Genomic Encyclopedia of Type Strains, Phase III (KMG-III): the genomes of soil and plant-associated and newly described type strains.</title>
        <authorList>
            <person name="Whitman W."/>
        </authorList>
    </citation>
    <scope>NUCLEOTIDE SEQUENCE</scope>
    <source>
        <strain evidence="5">HMT 1</strain>
    </source>
</reference>
<feature type="compositionally biased region" description="Low complexity" evidence="2">
    <location>
        <begin position="32"/>
        <end position="42"/>
    </location>
</feature>
<evidence type="ECO:0000259" key="4">
    <source>
        <dbReference type="PROSITE" id="PS51782"/>
    </source>
</evidence>
<feature type="domain" description="LysM" evidence="4">
    <location>
        <begin position="424"/>
        <end position="468"/>
    </location>
</feature>
<dbReference type="InterPro" id="IPR008258">
    <property type="entry name" value="Transglycosylase_SLT_dom_1"/>
</dbReference>
<proteinExistence type="inferred from homology"/>
<keyword evidence="6" id="KW-1185">Reference proteome</keyword>
<evidence type="ECO:0000256" key="3">
    <source>
        <dbReference type="SAM" id="SignalP"/>
    </source>
</evidence>
<feature type="compositionally biased region" description="Polar residues" evidence="2">
    <location>
        <begin position="19"/>
        <end position="29"/>
    </location>
</feature>
<dbReference type="Gene3D" id="3.10.350.10">
    <property type="entry name" value="LysM domain"/>
    <property type="match status" value="3"/>
</dbReference>
<dbReference type="PANTHER" id="PTHR33734:SF22">
    <property type="entry name" value="MEMBRANE-BOUND LYTIC MUREIN TRANSGLYCOSYLASE D"/>
    <property type="match status" value="1"/>
</dbReference>
<dbReference type="RefSeq" id="WP_259055335.1">
    <property type="nucleotide sequence ID" value="NZ_JANUCT010000009.1"/>
</dbReference>
<dbReference type="CDD" id="cd00118">
    <property type="entry name" value="LysM"/>
    <property type="match status" value="3"/>
</dbReference>
<dbReference type="SUPFAM" id="SSF54106">
    <property type="entry name" value="LysM domain"/>
    <property type="match status" value="3"/>
</dbReference>
<feature type="region of interest" description="Disordered" evidence="2">
    <location>
        <begin position="19"/>
        <end position="72"/>
    </location>
</feature>
<dbReference type="InterPro" id="IPR036779">
    <property type="entry name" value="LysM_dom_sf"/>
</dbReference>
<dbReference type="InterPro" id="IPR023346">
    <property type="entry name" value="Lysozyme-like_dom_sf"/>
</dbReference>
<dbReference type="InterPro" id="IPR000189">
    <property type="entry name" value="Transglyc_AS"/>
</dbReference>
<dbReference type="GO" id="GO:0000270">
    <property type="term" value="P:peptidoglycan metabolic process"/>
    <property type="evidence" value="ECO:0007669"/>
    <property type="project" value="InterPro"/>
</dbReference>
<evidence type="ECO:0000256" key="1">
    <source>
        <dbReference type="ARBA" id="ARBA00007734"/>
    </source>
</evidence>
<dbReference type="CDD" id="cd16894">
    <property type="entry name" value="MltD-like"/>
    <property type="match status" value="1"/>
</dbReference>
<dbReference type="GO" id="GO:0016020">
    <property type="term" value="C:membrane"/>
    <property type="evidence" value="ECO:0007669"/>
    <property type="project" value="InterPro"/>
</dbReference>
<dbReference type="AlphaFoldDB" id="A0AAE3HM62"/>
<feature type="domain" description="LysM" evidence="4">
    <location>
        <begin position="489"/>
        <end position="533"/>
    </location>
</feature>
<dbReference type="Pfam" id="PF01476">
    <property type="entry name" value="LysM"/>
    <property type="match status" value="3"/>
</dbReference>
<dbReference type="Proteomes" id="UP001204445">
    <property type="component" value="Unassembled WGS sequence"/>
</dbReference>
<gene>
    <name evidence="5" type="ORF">J2T55_001543</name>
</gene>
<feature type="region of interest" description="Disordered" evidence="2">
    <location>
        <begin position="463"/>
        <end position="488"/>
    </location>
</feature>
<feature type="chain" id="PRO_5041933422" evidence="3">
    <location>
        <begin position="26"/>
        <end position="539"/>
    </location>
</feature>
<organism evidence="5 6">
    <name type="scientific">Methylohalomonas lacus</name>
    <dbReference type="NCBI Taxonomy" id="398773"/>
    <lineage>
        <taxon>Bacteria</taxon>
        <taxon>Pseudomonadati</taxon>
        <taxon>Pseudomonadota</taxon>
        <taxon>Gammaproteobacteria</taxon>
        <taxon>Methylohalomonadales</taxon>
        <taxon>Methylohalomonadaceae</taxon>
        <taxon>Methylohalomonas</taxon>
    </lineage>
</organism>
<feature type="domain" description="LysM" evidence="4">
    <location>
        <begin position="354"/>
        <end position="397"/>
    </location>
</feature>
<keyword evidence="3" id="KW-0732">Signal</keyword>
<dbReference type="SMART" id="SM00257">
    <property type="entry name" value="LysM"/>
    <property type="match status" value="3"/>
</dbReference>
<evidence type="ECO:0000313" key="6">
    <source>
        <dbReference type="Proteomes" id="UP001204445"/>
    </source>
</evidence>
<dbReference type="EMBL" id="JANUCT010000009">
    <property type="protein sequence ID" value="MCS3903517.1"/>
    <property type="molecule type" value="Genomic_DNA"/>
</dbReference>
<evidence type="ECO:0000256" key="2">
    <source>
        <dbReference type="SAM" id="MobiDB-lite"/>
    </source>
</evidence>
<dbReference type="PROSITE" id="PS51782">
    <property type="entry name" value="LYSM"/>
    <property type="match status" value="3"/>
</dbReference>
<dbReference type="PANTHER" id="PTHR33734">
    <property type="entry name" value="LYSM DOMAIN-CONTAINING GPI-ANCHORED PROTEIN 2"/>
    <property type="match status" value="1"/>
</dbReference>
<dbReference type="Gene3D" id="1.10.530.10">
    <property type="match status" value="1"/>
</dbReference>
<protein>
    <submittedName>
        <fullName evidence="5">Membrane-bound lytic murein transglycosylase D</fullName>
    </submittedName>
</protein>
<comment type="caution">
    <text evidence="5">The sequence shown here is derived from an EMBL/GenBank/DDBJ whole genome shotgun (WGS) entry which is preliminary data.</text>
</comment>
<feature type="region of interest" description="Disordered" evidence="2">
    <location>
        <begin position="399"/>
        <end position="427"/>
    </location>
</feature>
<dbReference type="PROSITE" id="PS51257">
    <property type="entry name" value="PROKAR_LIPOPROTEIN"/>
    <property type="match status" value="1"/>
</dbReference>
<sequence length="539" mass="60125">MKRLTTITILLFLCACSSNPSQKTASSDPSADDQAVADAEAAGNQHEMRVRPVRPDLMPSNQWGVDSPLPEADEAASHDDVWARIRAGLTLDRHTNQPAVQRKLEWYKKHADYMSRVAERAAPYIHHIVEELDARGMPLDLALLPVIESAYKPRAYSRSHAAGLWQFIPATGERFGLKQNWWYDGRRDVTAATSAALDYLQFLNTEMSGDWLHALAGYNAGENTVLRAIRRNANRNRPTDFWHLSLPNETRGYVPALLATVEVIANPEQYGVNLKPVANEPYFTQVATGGQLDLSKAAELAGISEAEMKRLNPAFRRWATDPDGPHGLLLPVDKAEKFEQALNRLPASDRITWRRHEIRRGETLGQIANRYDTTVAVLQRTNQLRGNLIRAGKQLLIPAPGQENSAPPAELAQAGTNESAAENKQHTVRRGENLWNIARRYNHKVATLTQVNNLTSDSVLQPGQRLRIPANGDSGRSDDGSQATGRKQVRYTVRQGDSLWSISRRFQVSVAALREWNSLQSQALLKPGQELELYVDQGI</sequence>
<comment type="similarity">
    <text evidence="1">Belongs to the transglycosylase Slt family.</text>
</comment>
<evidence type="ECO:0000313" key="5">
    <source>
        <dbReference type="EMBL" id="MCS3903517.1"/>
    </source>
</evidence>
<dbReference type="InterPro" id="IPR018392">
    <property type="entry name" value="LysM"/>
</dbReference>
<feature type="signal peptide" evidence="3">
    <location>
        <begin position="1"/>
        <end position="25"/>
    </location>
</feature>
<dbReference type="SUPFAM" id="SSF53955">
    <property type="entry name" value="Lysozyme-like"/>
    <property type="match status" value="1"/>
</dbReference>